<evidence type="ECO:0000313" key="2">
    <source>
        <dbReference type="Proteomes" id="UP001157134"/>
    </source>
</evidence>
<accession>A0ABQ6HC76</accession>
<evidence type="ECO:0008006" key="3">
    <source>
        <dbReference type="Google" id="ProtNLM"/>
    </source>
</evidence>
<dbReference type="RefSeq" id="WP_284296767.1">
    <property type="nucleotide sequence ID" value="NZ_BSSV01000002.1"/>
</dbReference>
<reference evidence="1 2" key="1">
    <citation type="submission" date="2023-03" db="EMBL/GenBank/DDBJ databases">
        <title>Thalassotalea loyana LMG 22536T draft genome sequence.</title>
        <authorList>
            <person name="Sawabe T."/>
        </authorList>
    </citation>
    <scope>NUCLEOTIDE SEQUENCE [LARGE SCALE GENOMIC DNA]</scope>
    <source>
        <strain evidence="1 2">LMG 22536</strain>
    </source>
</reference>
<name>A0ABQ6HC76_9GAMM</name>
<gene>
    <name evidence="1" type="ORF">tloyanaT_12920</name>
</gene>
<proteinExistence type="predicted"/>
<keyword evidence="2" id="KW-1185">Reference proteome</keyword>
<dbReference type="EMBL" id="BSSV01000002">
    <property type="protein sequence ID" value="GLX85040.1"/>
    <property type="molecule type" value="Genomic_DNA"/>
</dbReference>
<protein>
    <recommendedName>
        <fullName evidence="3">TMhelix containing protein</fullName>
    </recommendedName>
</protein>
<organism evidence="1 2">
    <name type="scientific">Thalassotalea loyana</name>
    <dbReference type="NCBI Taxonomy" id="280483"/>
    <lineage>
        <taxon>Bacteria</taxon>
        <taxon>Pseudomonadati</taxon>
        <taxon>Pseudomonadota</taxon>
        <taxon>Gammaproteobacteria</taxon>
        <taxon>Alteromonadales</taxon>
        <taxon>Colwelliaceae</taxon>
        <taxon>Thalassotalea</taxon>
    </lineage>
</organism>
<sequence>MKKLSFMSDATDILKNIASGLVVGVISVIGTVSALDVKMVALKEDITDIKTNQSKMSQETKAEAKLVQERLRQLELFHAKELTVGDYQRYINHNN</sequence>
<dbReference type="Proteomes" id="UP001157134">
    <property type="component" value="Unassembled WGS sequence"/>
</dbReference>
<evidence type="ECO:0000313" key="1">
    <source>
        <dbReference type="EMBL" id="GLX85040.1"/>
    </source>
</evidence>
<comment type="caution">
    <text evidence="1">The sequence shown here is derived from an EMBL/GenBank/DDBJ whole genome shotgun (WGS) entry which is preliminary data.</text>
</comment>